<accession>A0AAJ6HPK1</accession>
<name>A0AAJ6HPK1_9ACTN</name>
<dbReference type="EMBL" id="CP130472">
    <property type="protein sequence ID" value="WLS44750.1"/>
    <property type="molecule type" value="Genomic_DNA"/>
</dbReference>
<feature type="coiled-coil region" evidence="1">
    <location>
        <begin position="58"/>
        <end position="85"/>
    </location>
</feature>
<protein>
    <submittedName>
        <fullName evidence="3">Uncharacterized protein</fullName>
    </submittedName>
</protein>
<sequence>MTSFPAQARRVRDSTLSPQRRLYALRECALHCAPYGFRATWHHLVVAARIPRSLTDDLDALVRAVDELQRTRDVLLQRAQEYAALPRREKATGRRLPGTPPPWNSWGWSQIAYCPDPEHHPTGPLATVVQAVLDRHDAGISVDRRCLACGIERRRPGRACPTCGVHPDGPAARWRASAAEERWQRVWRRELEVVAVRRATTPQGVAQVPQESAQALGFLGRGRSIPLLLDTKGVEKLVDGERIYPNLTDGCAGRNVLSGLVQQDVQILRGGAVEPQNNVIPHADPNRTSRGTGWPGRVRGSAADSAWARKSSSSRFHRPQYLRRYAIGFRGQSSDSCCGESGEV</sequence>
<feature type="region of interest" description="Disordered" evidence="2">
    <location>
        <begin position="276"/>
        <end position="310"/>
    </location>
</feature>
<dbReference type="AlphaFoldDB" id="A0AAJ6HPK1"/>
<dbReference type="Proteomes" id="UP001235874">
    <property type="component" value="Chromosome"/>
</dbReference>
<dbReference type="RefSeq" id="WP_306271939.1">
    <property type="nucleotide sequence ID" value="NZ_CP130472.1"/>
</dbReference>
<evidence type="ECO:0000313" key="4">
    <source>
        <dbReference type="Proteomes" id="UP001235874"/>
    </source>
</evidence>
<dbReference type="KEGG" id="mprn:Q3V37_25710"/>
<reference evidence="3 4" key="1">
    <citation type="submission" date="2023-07" db="EMBL/GenBank/DDBJ databases">
        <title>Micromonospora profundi TRM 95458 converts glycerol to a new osmotic compound.</title>
        <authorList>
            <person name="Lu D."/>
        </authorList>
    </citation>
    <scope>NUCLEOTIDE SEQUENCE [LARGE SCALE GENOMIC DNA]</scope>
    <source>
        <strain evidence="3 4">TRM95458</strain>
    </source>
</reference>
<gene>
    <name evidence="3" type="ORF">Q3V37_25710</name>
</gene>
<proteinExistence type="predicted"/>
<evidence type="ECO:0000313" key="3">
    <source>
        <dbReference type="EMBL" id="WLS44750.1"/>
    </source>
</evidence>
<keyword evidence="1" id="KW-0175">Coiled coil</keyword>
<organism evidence="3 4">
    <name type="scientific">Micromonospora profundi</name>
    <dbReference type="NCBI Taxonomy" id="1420889"/>
    <lineage>
        <taxon>Bacteria</taxon>
        <taxon>Bacillati</taxon>
        <taxon>Actinomycetota</taxon>
        <taxon>Actinomycetes</taxon>
        <taxon>Micromonosporales</taxon>
        <taxon>Micromonosporaceae</taxon>
        <taxon>Micromonospora</taxon>
    </lineage>
</organism>
<evidence type="ECO:0000256" key="2">
    <source>
        <dbReference type="SAM" id="MobiDB-lite"/>
    </source>
</evidence>
<evidence type="ECO:0000256" key="1">
    <source>
        <dbReference type="SAM" id="Coils"/>
    </source>
</evidence>
<keyword evidence="4" id="KW-1185">Reference proteome</keyword>